<dbReference type="SUPFAM" id="SSF56801">
    <property type="entry name" value="Acetyl-CoA synthetase-like"/>
    <property type="match status" value="1"/>
</dbReference>
<evidence type="ECO:0000256" key="1">
    <source>
        <dbReference type="SAM" id="MobiDB-lite"/>
    </source>
</evidence>
<feature type="domain" description="AMP-binding enzyme C-terminal" evidence="3">
    <location>
        <begin position="390"/>
        <end position="463"/>
    </location>
</feature>
<dbReference type="PANTHER" id="PTHR43767">
    <property type="entry name" value="LONG-CHAIN-FATTY-ACID--COA LIGASE"/>
    <property type="match status" value="1"/>
</dbReference>
<keyword evidence="4" id="KW-0436">Ligase</keyword>
<feature type="region of interest" description="Disordered" evidence="1">
    <location>
        <begin position="333"/>
        <end position="357"/>
    </location>
</feature>
<evidence type="ECO:0000259" key="3">
    <source>
        <dbReference type="Pfam" id="PF13193"/>
    </source>
</evidence>
<dbReference type="Gene3D" id="3.30.300.30">
    <property type="match status" value="1"/>
</dbReference>
<name>A0A5N8VW93_9ACTN</name>
<dbReference type="CDD" id="cd04433">
    <property type="entry name" value="AFD_class_I"/>
    <property type="match status" value="1"/>
</dbReference>
<dbReference type="PANTHER" id="PTHR43767:SF1">
    <property type="entry name" value="NONRIBOSOMAL PEPTIDE SYNTHASE PES1 (EUROFUNG)-RELATED"/>
    <property type="match status" value="1"/>
</dbReference>
<dbReference type="Proteomes" id="UP000326979">
    <property type="component" value="Unassembled WGS sequence"/>
</dbReference>
<dbReference type="InterPro" id="IPR025110">
    <property type="entry name" value="AMP-bd_C"/>
</dbReference>
<dbReference type="EMBL" id="VJZE01000009">
    <property type="protein sequence ID" value="MPY38966.1"/>
    <property type="molecule type" value="Genomic_DNA"/>
</dbReference>
<protein>
    <submittedName>
        <fullName evidence="4">Long-chain fatty acid--CoA ligase</fullName>
    </submittedName>
</protein>
<feature type="domain" description="AMP-dependent synthetase/ligase" evidence="2">
    <location>
        <begin position="121"/>
        <end position="329"/>
    </location>
</feature>
<reference evidence="4 5" key="1">
    <citation type="submission" date="2019-07" db="EMBL/GenBank/DDBJ databases">
        <title>New species of Amycolatopsis and Streptomyces.</title>
        <authorList>
            <person name="Duangmal K."/>
            <person name="Teo W.F.A."/>
            <person name="Lipun K."/>
        </authorList>
    </citation>
    <scope>NUCLEOTIDE SEQUENCE [LARGE SCALE GENOMIC DNA]</scope>
    <source>
        <strain evidence="4 5">TISTR 2346</strain>
    </source>
</reference>
<sequence>MSDVFVAMVRDHAQRLPHQPALADSDRSYTWQELDRAVKHRARALPAAHEMPTPVVALHRPGDCEWVVDFLALRSNGVTVISFPSATPLASVLRQAAEIRAAGVVAGRGELTPCRPDGSTAPAPWWRDISVVQLTSGTTGEALGVPRSEENLLDEARSVAEALKLTPSSPVLCGTPVAHSFASGLFLAALVTGAPTVLVPFFQPAAVSLLAERHRPRLICGTPYVFRSLMRDRRRSGEALSRVEIPMTGGAPLHEGLAGAWLEQFGVPLVQEYGLSEGGIATMNLSHSRQFPTSVGPAVPGVDIHVVDDQGRVLGPGVQGHIVIRRRGNPTHYVGAGGTTLPTPSRTPTEGAEIDTGDLGRLDERGLLYLSGRTKAVINVAGAKVSPRSVESALLEHHTVDDVVVLGVPDDQRGEAVAAVVEGDPDTVSVEHLAGHLRERLSPVMVPRRWHVVPRLPRTASGKPDLRAIRLHFDKDVTPC</sequence>
<gene>
    <name evidence="4" type="ORF">FNH04_03120</name>
</gene>
<dbReference type="InterPro" id="IPR042099">
    <property type="entry name" value="ANL_N_sf"/>
</dbReference>
<dbReference type="Gene3D" id="3.40.50.12780">
    <property type="entry name" value="N-terminal domain of ligase-like"/>
    <property type="match status" value="1"/>
</dbReference>
<dbReference type="OrthoDB" id="5240965at2"/>
<dbReference type="RefSeq" id="WP_152780042.1">
    <property type="nucleotide sequence ID" value="NZ_BAABEQ010000060.1"/>
</dbReference>
<dbReference type="GO" id="GO:0016878">
    <property type="term" value="F:acid-thiol ligase activity"/>
    <property type="evidence" value="ECO:0007669"/>
    <property type="project" value="UniProtKB-ARBA"/>
</dbReference>
<keyword evidence="5" id="KW-1185">Reference proteome</keyword>
<dbReference type="AlphaFoldDB" id="A0A5N8VW93"/>
<dbReference type="InterPro" id="IPR050237">
    <property type="entry name" value="ATP-dep_AMP-bd_enzyme"/>
</dbReference>
<evidence type="ECO:0000259" key="2">
    <source>
        <dbReference type="Pfam" id="PF00501"/>
    </source>
</evidence>
<dbReference type="InterPro" id="IPR045851">
    <property type="entry name" value="AMP-bd_C_sf"/>
</dbReference>
<dbReference type="Pfam" id="PF00501">
    <property type="entry name" value="AMP-binding"/>
    <property type="match status" value="1"/>
</dbReference>
<evidence type="ECO:0000313" key="5">
    <source>
        <dbReference type="Proteomes" id="UP000326979"/>
    </source>
</evidence>
<comment type="caution">
    <text evidence="4">The sequence shown here is derived from an EMBL/GenBank/DDBJ whole genome shotgun (WGS) entry which is preliminary data.</text>
</comment>
<evidence type="ECO:0000313" key="4">
    <source>
        <dbReference type="EMBL" id="MPY38966.1"/>
    </source>
</evidence>
<accession>A0A5N8VW93</accession>
<organism evidence="4 5">
    <name type="scientific">Streptomyces phyllanthi</name>
    <dbReference type="NCBI Taxonomy" id="1803180"/>
    <lineage>
        <taxon>Bacteria</taxon>
        <taxon>Bacillati</taxon>
        <taxon>Actinomycetota</taxon>
        <taxon>Actinomycetes</taxon>
        <taxon>Kitasatosporales</taxon>
        <taxon>Streptomycetaceae</taxon>
        <taxon>Streptomyces</taxon>
    </lineage>
</organism>
<proteinExistence type="predicted"/>
<dbReference type="Pfam" id="PF13193">
    <property type="entry name" value="AMP-binding_C"/>
    <property type="match status" value="1"/>
</dbReference>
<dbReference type="InterPro" id="IPR000873">
    <property type="entry name" value="AMP-dep_synth/lig_dom"/>
</dbReference>